<dbReference type="GO" id="GO:0005737">
    <property type="term" value="C:cytoplasm"/>
    <property type="evidence" value="ECO:0007669"/>
    <property type="project" value="TreeGrafter"/>
</dbReference>
<proteinExistence type="inferred from homology"/>
<dbReference type="eggNOG" id="COG0647">
    <property type="taxonomic scope" value="Bacteria"/>
</dbReference>
<feature type="binding site" evidence="4">
    <location>
        <position position="15"/>
    </location>
    <ligand>
        <name>Mg(2+)</name>
        <dbReference type="ChEBI" id="CHEBI:18420"/>
    </ligand>
</feature>
<keyword evidence="6" id="KW-1185">Reference proteome</keyword>
<reference evidence="5 6" key="1">
    <citation type="journal article" date="2013" name="Genome Announc.">
        <title>Genome Sequence of the Obligate Gammaproteobacterial Methanotroph Methylomicrobium album Strain BG8.</title>
        <authorList>
            <person name="Kits K.D."/>
            <person name="Kalyuzhnaya M.G."/>
            <person name="Klotz M.G."/>
            <person name="Jetten M.S."/>
            <person name="Op den Camp H.J."/>
            <person name="Vuilleumier S."/>
            <person name="Bringel F."/>
            <person name="Dispirito A.A."/>
            <person name="Murrell J.C."/>
            <person name="Bruce D."/>
            <person name="Cheng J.F."/>
            <person name="Copeland A."/>
            <person name="Goodwin L."/>
            <person name="Hauser L."/>
            <person name="Lajus A."/>
            <person name="Land M.L."/>
            <person name="Lapidus A."/>
            <person name="Lucas S."/>
            <person name="Medigue C."/>
            <person name="Pitluck S."/>
            <person name="Woyke T."/>
            <person name="Zeytun A."/>
            <person name="Stein L.Y."/>
        </authorList>
    </citation>
    <scope>NUCLEOTIDE SEQUENCE [LARGE SCALE GENOMIC DNA]</scope>
    <source>
        <strain evidence="5 6">BG8</strain>
    </source>
</reference>
<dbReference type="EMBL" id="CM001475">
    <property type="protein sequence ID" value="EIC31115.1"/>
    <property type="molecule type" value="Genomic_DNA"/>
</dbReference>
<dbReference type="RefSeq" id="WP_005374220.1">
    <property type="nucleotide sequence ID" value="NZ_CM001475.1"/>
</dbReference>
<dbReference type="InterPro" id="IPR036412">
    <property type="entry name" value="HAD-like_sf"/>
</dbReference>
<dbReference type="AlphaFoldDB" id="H8GRD6"/>
<evidence type="ECO:0000256" key="1">
    <source>
        <dbReference type="PIRNR" id="PIRNR000915"/>
    </source>
</evidence>
<keyword evidence="4" id="KW-0460">Magnesium</keyword>
<dbReference type="GO" id="GO:0046872">
    <property type="term" value="F:metal ion binding"/>
    <property type="evidence" value="ECO:0007669"/>
    <property type="project" value="UniProtKB-KW"/>
</dbReference>
<dbReference type="InterPro" id="IPR006357">
    <property type="entry name" value="HAD-SF_hydro_IIA"/>
</dbReference>
<evidence type="ECO:0000256" key="4">
    <source>
        <dbReference type="PIRSR" id="PIRSR000915-3"/>
    </source>
</evidence>
<feature type="binding site" evidence="4">
    <location>
        <position position="223"/>
    </location>
    <ligand>
        <name>Mg(2+)</name>
        <dbReference type="ChEBI" id="CHEBI:18420"/>
    </ligand>
</feature>
<evidence type="ECO:0000256" key="2">
    <source>
        <dbReference type="PIRSR" id="PIRSR000915-1"/>
    </source>
</evidence>
<feature type="active site" description="Nucleophile" evidence="2">
    <location>
        <position position="13"/>
    </location>
</feature>
<dbReference type="Proteomes" id="UP000005090">
    <property type="component" value="Chromosome"/>
</dbReference>
<feature type="binding site" evidence="3">
    <location>
        <position position="198"/>
    </location>
    <ligand>
        <name>substrate</name>
    </ligand>
</feature>
<dbReference type="NCBIfam" id="TIGR01460">
    <property type="entry name" value="HAD-SF-IIA"/>
    <property type="match status" value="1"/>
</dbReference>
<comment type="cofactor">
    <cofactor evidence="4">
        <name>Mg(2+)</name>
        <dbReference type="ChEBI" id="CHEBI:18420"/>
    </cofactor>
    <text evidence="4">Divalent metal ions. Mg(2+) is the most effective.</text>
</comment>
<feature type="active site" description="Proton donor" evidence="2">
    <location>
        <position position="15"/>
    </location>
</feature>
<dbReference type="Gene3D" id="3.40.50.1000">
    <property type="entry name" value="HAD superfamily/HAD-like"/>
    <property type="match status" value="2"/>
</dbReference>
<sequence>MEPFNNIRAMIIDMDGVLWHGSVPQPGLCAFFETLRDLDIRFILATNNASQTQDQYVTKLAGMGVAVSKNQVLTSGMATALHLAELHDPASTRVFVVGEDGALEPLREQGFTLTGLYELPTPKTPDAQGADIVVCGKDSTLTWAKLATATLNIRAGAKFVGTNGDTTLPTEYGTTHGNGAILAALTAATGVSPTIIGKPEPIMYRQAMKLLGSDPAETIAIGDRLETDILGAVRTGIRSLMVLSGISSEEDLRASDYRPTWLMPDIIAATEALRRQATLQPEPHS</sequence>
<evidence type="ECO:0000256" key="3">
    <source>
        <dbReference type="PIRSR" id="PIRSR000915-2"/>
    </source>
</evidence>
<comment type="similarity">
    <text evidence="1">Belongs to the HAD-like hydrolase superfamily.</text>
</comment>
<dbReference type="Pfam" id="PF13242">
    <property type="entry name" value="Hydrolase_like"/>
    <property type="match status" value="1"/>
</dbReference>
<accession>H8GRD6</accession>
<keyword evidence="4" id="KW-0479">Metal-binding</keyword>
<dbReference type="Pfam" id="PF13344">
    <property type="entry name" value="Hydrolase_6"/>
    <property type="match status" value="1"/>
</dbReference>
<dbReference type="PANTHER" id="PTHR19288">
    <property type="entry name" value="4-NITROPHENYLPHOSPHATASE-RELATED"/>
    <property type="match status" value="1"/>
</dbReference>
<evidence type="ECO:0000313" key="6">
    <source>
        <dbReference type="Proteomes" id="UP000005090"/>
    </source>
</evidence>
<name>H8GRD6_METAL</name>
<dbReference type="PANTHER" id="PTHR19288:SF95">
    <property type="entry name" value="D-GLYCEROL 3-PHOSPHATE PHOSPHATASE"/>
    <property type="match status" value="1"/>
</dbReference>
<organism evidence="5 6">
    <name type="scientific">Methylomicrobium album BG8</name>
    <dbReference type="NCBI Taxonomy" id="686340"/>
    <lineage>
        <taxon>Bacteria</taxon>
        <taxon>Pseudomonadati</taxon>
        <taxon>Pseudomonadota</taxon>
        <taxon>Gammaproteobacteria</taxon>
        <taxon>Methylococcales</taxon>
        <taxon>Methylococcaceae</taxon>
        <taxon>Methylomicrobium</taxon>
    </lineage>
</organism>
<evidence type="ECO:0000313" key="5">
    <source>
        <dbReference type="EMBL" id="EIC31115.1"/>
    </source>
</evidence>
<dbReference type="PIRSF" id="PIRSF000915">
    <property type="entry name" value="PGP-type_phosphatase"/>
    <property type="match status" value="1"/>
</dbReference>
<dbReference type="HOGENOM" id="CLU_043473_1_2_6"/>
<dbReference type="InterPro" id="IPR023214">
    <property type="entry name" value="HAD_sf"/>
</dbReference>
<dbReference type="STRING" id="686340.Metal_3466"/>
<dbReference type="GO" id="GO:0016791">
    <property type="term" value="F:phosphatase activity"/>
    <property type="evidence" value="ECO:0007669"/>
    <property type="project" value="TreeGrafter"/>
</dbReference>
<protein>
    <submittedName>
        <fullName evidence="5">Putative sugar phosphatase of HAD superfamily</fullName>
    </submittedName>
</protein>
<feature type="binding site" evidence="4">
    <location>
        <position position="13"/>
    </location>
    <ligand>
        <name>Mg(2+)</name>
        <dbReference type="ChEBI" id="CHEBI:18420"/>
    </ligand>
</feature>
<dbReference type="SUPFAM" id="SSF56784">
    <property type="entry name" value="HAD-like"/>
    <property type="match status" value="1"/>
</dbReference>
<gene>
    <name evidence="5" type="ORF">Metal_3466</name>
</gene>